<name>A0A9I9DHK2_CUCME</name>
<reference evidence="1" key="1">
    <citation type="submission" date="2023-03" db="UniProtKB">
        <authorList>
            <consortium name="EnsemblPlants"/>
        </authorList>
    </citation>
    <scope>IDENTIFICATION</scope>
</reference>
<sequence length="74" mass="8369">MEEDHTLGTGIKYEATTSKNDEQSYQETFQNFMESMETIQIKSDKKYSIERLKILGATVFEGSLDPADAKACLI</sequence>
<dbReference type="EnsemblPlants" id="MELO3C018061.2.1">
    <property type="protein sequence ID" value="MELO3C018061.2.1"/>
    <property type="gene ID" value="MELO3C018061.2"/>
</dbReference>
<dbReference type="Gramene" id="MELO3C018061.2.1">
    <property type="protein sequence ID" value="MELO3C018061.2.1"/>
    <property type="gene ID" value="MELO3C018061.2"/>
</dbReference>
<organism evidence="1">
    <name type="scientific">Cucumis melo</name>
    <name type="common">Muskmelon</name>
    <dbReference type="NCBI Taxonomy" id="3656"/>
    <lineage>
        <taxon>Eukaryota</taxon>
        <taxon>Viridiplantae</taxon>
        <taxon>Streptophyta</taxon>
        <taxon>Embryophyta</taxon>
        <taxon>Tracheophyta</taxon>
        <taxon>Spermatophyta</taxon>
        <taxon>Magnoliopsida</taxon>
        <taxon>eudicotyledons</taxon>
        <taxon>Gunneridae</taxon>
        <taxon>Pentapetalae</taxon>
        <taxon>rosids</taxon>
        <taxon>fabids</taxon>
        <taxon>Cucurbitales</taxon>
        <taxon>Cucurbitaceae</taxon>
        <taxon>Benincaseae</taxon>
        <taxon>Cucumis</taxon>
    </lineage>
</organism>
<protein>
    <recommendedName>
        <fullName evidence="2">Gag-pol polyprotein</fullName>
    </recommendedName>
</protein>
<proteinExistence type="predicted"/>
<evidence type="ECO:0008006" key="2">
    <source>
        <dbReference type="Google" id="ProtNLM"/>
    </source>
</evidence>
<evidence type="ECO:0000313" key="1">
    <source>
        <dbReference type="EnsemblPlants" id="MELO3C018061.2.1"/>
    </source>
</evidence>
<accession>A0A9I9DHK2</accession>
<dbReference type="AlphaFoldDB" id="A0A9I9DHK2"/>